<dbReference type="EMBL" id="SMAF01000011">
    <property type="protein sequence ID" value="TCS97771.1"/>
    <property type="molecule type" value="Genomic_DNA"/>
</dbReference>
<dbReference type="AlphaFoldDB" id="A0A4R3LC98"/>
<accession>A0A4R3LC98</accession>
<name>A0A4R3LC98_9GAMM</name>
<evidence type="ECO:0000313" key="3">
    <source>
        <dbReference type="Proteomes" id="UP000294599"/>
    </source>
</evidence>
<evidence type="ECO:0000256" key="1">
    <source>
        <dbReference type="SAM" id="SignalP"/>
    </source>
</evidence>
<proteinExistence type="predicted"/>
<keyword evidence="1" id="KW-0732">Signal</keyword>
<gene>
    <name evidence="2" type="ORF">EDC25_11151</name>
</gene>
<feature type="signal peptide" evidence="1">
    <location>
        <begin position="1"/>
        <end position="22"/>
    </location>
</feature>
<dbReference type="OrthoDB" id="6191933at2"/>
<evidence type="ECO:0000313" key="2">
    <source>
        <dbReference type="EMBL" id="TCS97771.1"/>
    </source>
</evidence>
<dbReference type="RefSeq" id="WP_123522955.1">
    <property type="nucleotide sequence ID" value="NZ_JBHLWF010000026.1"/>
</dbReference>
<protein>
    <recommendedName>
        <fullName evidence="4">FecR family protein</fullName>
    </recommendedName>
</protein>
<organism evidence="2 3">
    <name type="scientific">Pseudofulvimonas gallinarii</name>
    <dbReference type="NCBI Taxonomy" id="634155"/>
    <lineage>
        <taxon>Bacteria</taxon>
        <taxon>Pseudomonadati</taxon>
        <taxon>Pseudomonadota</taxon>
        <taxon>Gammaproteobacteria</taxon>
        <taxon>Lysobacterales</taxon>
        <taxon>Rhodanobacteraceae</taxon>
        <taxon>Pseudofulvimonas</taxon>
    </lineage>
</organism>
<feature type="chain" id="PRO_5030099266" description="FecR family protein" evidence="1">
    <location>
        <begin position="23"/>
        <end position="759"/>
    </location>
</feature>
<keyword evidence="3" id="KW-1185">Reference proteome</keyword>
<dbReference type="Proteomes" id="UP000294599">
    <property type="component" value="Unassembled WGS sequence"/>
</dbReference>
<reference evidence="2 3" key="1">
    <citation type="submission" date="2019-03" db="EMBL/GenBank/DDBJ databases">
        <title>Genomic Encyclopedia of Type Strains, Phase IV (KMG-IV): sequencing the most valuable type-strain genomes for metagenomic binning, comparative biology and taxonomic classification.</title>
        <authorList>
            <person name="Goeker M."/>
        </authorList>
    </citation>
    <scope>NUCLEOTIDE SEQUENCE [LARGE SCALE GENOMIC DNA]</scope>
    <source>
        <strain evidence="2 3">DSM 21944</strain>
    </source>
</reference>
<sequence>MIVRKTAPTLVLLCLSIGAALAATPDSLTDQEKREALVAADAWSFNGGTATLRFNTSLLELFGVSVGAPGDVLAFREHDAVSSEMAIREQGGIRFAARDGALTRFVDGSIHVDGRFHVNLPDGSRIDYDGFEVRVSPINPMHLDVIGNDGEVWFYVNHMMWEVIDDNTRFHLRAADLNATQAFAARVGAPGLAGAFVGELKFLSPLRTQGPGQMGASAAPEGAEVRGAPCVRGATPCFHGDEHPDGGIYEADVLMQNYSMTFMRCRSSAGTGSCDGNGPDDGEVVFAPSSTLRNTNNTHTADVPWYEKFTGNSNPWGYPYPNADQHPYLIWNLYRIVDGQLEQIAASGVKHAWLTTNGGCSAPFGGHILSPNCSDTYGTGNNDAPDDLGPRTEILPASGWFGRCGSIFDTNCDGASNSVSSNGYRDRLVVRESQLSVPGASYYSDSWYIVQDDINIYNTMMHKTIAPAAGSSAWTPGAQGANVLGPLINAWVDPAANPTRNVEIDDQEGHVRIAVKTKALASCPAGSGLSGTCYRYDYAVHNFDFARAKTEGTPPNLRVLSNLGFDSFTIPVGSAPVHIDPANHFADIDINAANNWTASSTGGSVTWTAPAGNELNWGTLYRFSLVTNVAPDPGRVAAVGLRVADSSSPDVLQATMMVPGVAGGPVQHLVTATAGAGGSISPSSQNVAAGGTAAFTVTPQAGFDVQSVVGDTCTPVDNGGGNWSAANIQAACQVLATFLGNNDLIFRNGFENLGGGSDR</sequence>
<evidence type="ECO:0008006" key="4">
    <source>
        <dbReference type="Google" id="ProtNLM"/>
    </source>
</evidence>
<comment type="caution">
    <text evidence="2">The sequence shown here is derived from an EMBL/GenBank/DDBJ whole genome shotgun (WGS) entry which is preliminary data.</text>
</comment>